<keyword evidence="21" id="KW-1185">Reference proteome</keyword>
<feature type="binding site" evidence="19">
    <location>
        <position position="86"/>
    </location>
    <ligand>
        <name>GTP</name>
        <dbReference type="ChEBI" id="CHEBI:37565"/>
    </ligand>
</feature>
<dbReference type="Proteomes" id="UP000189464">
    <property type="component" value="Chromosome"/>
</dbReference>
<dbReference type="EC" id="2.7.7.62" evidence="9"/>
<comment type="pathway">
    <text evidence="5">Cofactor biosynthesis; adenosylcobalamin biosynthesis; adenosylcobalamin from cob(II)yrinate a,c-diamide: step 6/7.</text>
</comment>
<dbReference type="PANTHER" id="PTHR34848">
    <property type="match status" value="1"/>
</dbReference>
<keyword evidence="10" id="KW-0169">Cobalamin biosynthesis</keyword>
<comment type="pathway">
    <text evidence="6">Cofactor biosynthesis; adenosylcobalamin biosynthesis; adenosylcobalamin from cob(II)yrinate a,c-diamide: step 5/7.</text>
</comment>
<organism evidence="20 21">
    <name type="scientific">Desulforamulus ferrireducens</name>
    <dbReference type="NCBI Taxonomy" id="1833852"/>
    <lineage>
        <taxon>Bacteria</taxon>
        <taxon>Bacillati</taxon>
        <taxon>Bacillota</taxon>
        <taxon>Clostridia</taxon>
        <taxon>Eubacteriales</taxon>
        <taxon>Peptococcaceae</taxon>
        <taxon>Desulforamulus</taxon>
    </lineage>
</organism>
<dbReference type="STRING" id="1833852.B0537_09445"/>
<dbReference type="EC" id="2.7.1.156" evidence="8"/>
<dbReference type="KEGG" id="dfg:B0537_09445"/>
<evidence type="ECO:0000256" key="7">
    <source>
        <dbReference type="ARBA" id="ARBA00007490"/>
    </source>
</evidence>
<evidence type="ECO:0000313" key="20">
    <source>
        <dbReference type="EMBL" id="AQS59289.1"/>
    </source>
</evidence>
<dbReference type="GO" id="GO:0005524">
    <property type="term" value="F:ATP binding"/>
    <property type="evidence" value="ECO:0007669"/>
    <property type="project" value="UniProtKB-KW"/>
</dbReference>
<evidence type="ECO:0000256" key="15">
    <source>
        <dbReference type="ARBA" id="ARBA00023134"/>
    </source>
</evidence>
<evidence type="ECO:0000256" key="1">
    <source>
        <dbReference type="ARBA" id="ARBA00000312"/>
    </source>
</evidence>
<evidence type="ECO:0000256" key="19">
    <source>
        <dbReference type="PIRSR" id="PIRSR006135-2"/>
    </source>
</evidence>
<evidence type="ECO:0000256" key="6">
    <source>
        <dbReference type="ARBA" id="ARBA00005159"/>
    </source>
</evidence>
<name>A0A1S6IWY7_9FIRM</name>
<comment type="catalytic activity">
    <reaction evidence="3">
        <text>adenosylcob(III)inamide + GTP = adenosylcob(III)inamide phosphate + GDP + H(+)</text>
        <dbReference type="Rhea" id="RHEA:15765"/>
        <dbReference type="ChEBI" id="CHEBI:2480"/>
        <dbReference type="ChEBI" id="CHEBI:15378"/>
        <dbReference type="ChEBI" id="CHEBI:37565"/>
        <dbReference type="ChEBI" id="CHEBI:58189"/>
        <dbReference type="ChEBI" id="CHEBI:58502"/>
        <dbReference type="EC" id="2.7.1.156"/>
    </reaction>
</comment>
<dbReference type="GO" id="GO:0005525">
    <property type="term" value="F:GTP binding"/>
    <property type="evidence" value="ECO:0007669"/>
    <property type="project" value="UniProtKB-KW"/>
</dbReference>
<keyword evidence="20" id="KW-0548">Nucleotidyltransferase</keyword>
<evidence type="ECO:0000256" key="8">
    <source>
        <dbReference type="ARBA" id="ARBA00012016"/>
    </source>
</evidence>
<proteinExistence type="inferred from homology"/>
<dbReference type="InterPro" id="IPR003203">
    <property type="entry name" value="CobU/CobP"/>
</dbReference>
<accession>A0A1S6IWY7</accession>
<dbReference type="UniPathway" id="UPA00148">
    <property type="reaction ID" value="UER00236"/>
</dbReference>
<comment type="similarity">
    <text evidence="7">Belongs to the CobU/CobP family.</text>
</comment>
<dbReference type="EMBL" id="CP019698">
    <property type="protein sequence ID" value="AQS59289.1"/>
    <property type="molecule type" value="Genomic_DNA"/>
</dbReference>
<comment type="catalytic activity">
    <reaction evidence="1">
        <text>adenosylcob(III)inamide + ATP = adenosylcob(III)inamide phosphate + ADP + H(+)</text>
        <dbReference type="Rhea" id="RHEA:15769"/>
        <dbReference type="ChEBI" id="CHEBI:2480"/>
        <dbReference type="ChEBI" id="CHEBI:15378"/>
        <dbReference type="ChEBI" id="CHEBI:30616"/>
        <dbReference type="ChEBI" id="CHEBI:58502"/>
        <dbReference type="ChEBI" id="CHEBI:456216"/>
        <dbReference type="EC" id="2.7.1.156"/>
    </reaction>
</comment>
<gene>
    <name evidence="20" type="ORF">B0537_09445</name>
</gene>
<dbReference type="InterPro" id="IPR027417">
    <property type="entry name" value="P-loop_NTPase"/>
</dbReference>
<feature type="binding site" evidence="19">
    <location>
        <position position="64"/>
    </location>
    <ligand>
        <name>GTP</name>
        <dbReference type="ChEBI" id="CHEBI:37565"/>
    </ligand>
</feature>
<evidence type="ECO:0000256" key="14">
    <source>
        <dbReference type="ARBA" id="ARBA00022840"/>
    </source>
</evidence>
<feature type="active site" description="GMP-histidine intermediate" evidence="18">
    <location>
        <position position="52"/>
    </location>
</feature>
<keyword evidence="15 19" id="KW-0342">GTP-binding</keyword>
<evidence type="ECO:0000256" key="11">
    <source>
        <dbReference type="ARBA" id="ARBA00022679"/>
    </source>
</evidence>
<sequence length="188" mass="20750">MQEGKLTLVLGGTRSGKSSFAEKLAQGLGDRVLYLATAAVYDEEMAQRVKEHRRRRPASWVTIEETIDLAKVVEKYAQEYEVILIDCLTLWLTNLLLREAQSDMGSVKEAFILQEVEKVAELCQNTAANVIIVSNEVGLGIVPDTPMGRQFRDLAGAANQIMARYAKAVYLVIAGLPVELKALALPMK</sequence>
<dbReference type="NCBIfam" id="NF004469">
    <property type="entry name" value="PRK05800.1"/>
    <property type="match status" value="1"/>
</dbReference>
<dbReference type="AlphaFoldDB" id="A0A1S6IWY7"/>
<evidence type="ECO:0000256" key="12">
    <source>
        <dbReference type="ARBA" id="ARBA00022741"/>
    </source>
</evidence>
<dbReference type="PANTHER" id="PTHR34848:SF1">
    <property type="entry name" value="BIFUNCTIONAL ADENOSYLCOBALAMIN BIOSYNTHESIS PROTEIN COBU"/>
    <property type="match status" value="1"/>
</dbReference>
<comment type="catalytic activity">
    <reaction evidence="2">
        <text>adenosylcob(III)inamide phosphate + GTP + H(+) = adenosylcob(III)inamide-GDP + diphosphate</text>
        <dbReference type="Rhea" id="RHEA:22712"/>
        <dbReference type="ChEBI" id="CHEBI:15378"/>
        <dbReference type="ChEBI" id="CHEBI:33019"/>
        <dbReference type="ChEBI" id="CHEBI:37565"/>
        <dbReference type="ChEBI" id="CHEBI:58502"/>
        <dbReference type="ChEBI" id="CHEBI:60487"/>
        <dbReference type="EC" id="2.7.7.62"/>
    </reaction>
</comment>
<keyword evidence="12 19" id="KW-0547">Nucleotide-binding</keyword>
<keyword evidence="11 20" id="KW-0808">Transferase</keyword>
<evidence type="ECO:0000256" key="3">
    <source>
        <dbReference type="ARBA" id="ARBA00001522"/>
    </source>
</evidence>
<feature type="binding site" evidence="19">
    <location>
        <begin position="11"/>
        <end position="18"/>
    </location>
    <ligand>
        <name>GTP</name>
        <dbReference type="ChEBI" id="CHEBI:37565"/>
    </ligand>
</feature>
<dbReference type="Gene3D" id="3.40.50.300">
    <property type="entry name" value="P-loop containing nucleotide triphosphate hydrolases"/>
    <property type="match status" value="1"/>
</dbReference>
<evidence type="ECO:0000256" key="10">
    <source>
        <dbReference type="ARBA" id="ARBA00022573"/>
    </source>
</evidence>
<dbReference type="PIRSF" id="PIRSF006135">
    <property type="entry name" value="CobU"/>
    <property type="match status" value="1"/>
</dbReference>
<dbReference type="RefSeq" id="WP_077714359.1">
    <property type="nucleotide sequence ID" value="NZ_CP019698.1"/>
</dbReference>
<evidence type="ECO:0000256" key="16">
    <source>
        <dbReference type="ARBA" id="ARBA00029570"/>
    </source>
</evidence>
<reference evidence="20 21" key="1">
    <citation type="journal article" date="2016" name="Int. J. Syst. Evol. Microbiol.">
        <title>Desulfotomaculum ferrireducens sp. nov., a moderately thermophilic sulfate-reducing and dissimilatory Fe(III)-reducing bacterium isolated from compost.</title>
        <authorList>
            <person name="Yang G."/>
            <person name="Guo J."/>
            <person name="Zhuang L."/>
            <person name="Yuan Y."/>
            <person name="Zhou S."/>
        </authorList>
    </citation>
    <scope>NUCLEOTIDE SEQUENCE [LARGE SCALE GENOMIC DNA]</scope>
    <source>
        <strain evidence="20 21">GSS09</strain>
    </source>
</reference>
<evidence type="ECO:0000256" key="5">
    <source>
        <dbReference type="ARBA" id="ARBA00004692"/>
    </source>
</evidence>
<dbReference type="SUPFAM" id="SSF52540">
    <property type="entry name" value="P-loop containing nucleoside triphosphate hydrolases"/>
    <property type="match status" value="1"/>
</dbReference>
<feature type="binding site" evidence="19">
    <location>
        <begin position="36"/>
        <end position="38"/>
    </location>
    <ligand>
        <name>GTP</name>
        <dbReference type="ChEBI" id="CHEBI:37565"/>
    </ligand>
</feature>
<dbReference type="GO" id="GO:0043752">
    <property type="term" value="F:adenosylcobinamide kinase activity"/>
    <property type="evidence" value="ECO:0007669"/>
    <property type="project" value="UniProtKB-EC"/>
</dbReference>
<feature type="binding site" evidence="19">
    <location>
        <begin position="53"/>
        <end position="56"/>
    </location>
    <ligand>
        <name>GTP</name>
        <dbReference type="ChEBI" id="CHEBI:37565"/>
    </ligand>
</feature>
<dbReference type="OrthoDB" id="9799422at2"/>
<comment type="function">
    <text evidence="4">Catalyzes ATP-dependent phosphorylation of adenosylcobinamide and addition of GMP to adenosylcobinamide phosphate.</text>
</comment>
<keyword evidence="14" id="KW-0067">ATP-binding</keyword>
<evidence type="ECO:0000256" key="13">
    <source>
        <dbReference type="ARBA" id="ARBA00022777"/>
    </source>
</evidence>
<dbReference type="GO" id="GO:0008820">
    <property type="term" value="F:cobinamide phosphate guanylyltransferase activity"/>
    <property type="evidence" value="ECO:0007669"/>
    <property type="project" value="UniProtKB-EC"/>
</dbReference>
<dbReference type="Pfam" id="PF02283">
    <property type="entry name" value="CobU"/>
    <property type="match status" value="1"/>
</dbReference>
<evidence type="ECO:0000256" key="18">
    <source>
        <dbReference type="PIRSR" id="PIRSR006135-1"/>
    </source>
</evidence>
<dbReference type="CDD" id="cd00544">
    <property type="entry name" value="CobU"/>
    <property type="match status" value="1"/>
</dbReference>
<evidence type="ECO:0000256" key="17">
    <source>
        <dbReference type="ARBA" id="ARBA00030571"/>
    </source>
</evidence>
<dbReference type="GO" id="GO:0009236">
    <property type="term" value="P:cobalamin biosynthetic process"/>
    <property type="evidence" value="ECO:0007669"/>
    <property type="project" value="UniProtKB-UniPathway"/>
</dbReference>
<evidence type="ECO:0000313" key="21">
    <source>
        <dbReference type="Proteomes" id="UP000189464"/>
    </source>
</evidence>
<keyword evidence="13 20" id="KW-0418">Kinase</keyword>
<evidence type="ECO:0000256" key="2">
    <source>
        <dbReference type="ARBA" id="ARBA00000711"/>
    </source>
</evidence>
<evidence type="ECO:0000256" key="9">
    <source>
        <dbReference type="ARBA" id="ARBA00012523"/>
    </source>
</evidence>
<protein>
    <recommendedName>
        <fullName evidence="16">Adenosylcobinamide kinase</fullName>
        <ecNumber evidence="8">2.7.1.156</ecNumber>
        <ecNumber evidence="9">2.7.7.62</ecNumber>
    </recommendedName>
    <alternativeName>
        <fullName evidence="17">Adenosylcobinamide-phosphate guanylyltransferase</fullName>
    </alternativeName>
</protein>
<evidence type="ECO:0000256" key="4">
    <source>
        <dbReference type="ARBA" id="ARBA00003889"/>
    </source>
</evidence>